<reference evidence="1" key="2">
    <citation type="submission" date="2023-05" db="EMBL/GenBank/DDBJ databases">
        <authorList>
            <person name="Schelkunov M.I."/>
        </authorList>
    </citation>
    <scope>NUCLEOTIDE SEQUENCE</scope>
    <source>
        <strain evidence="1">Hsosn_3</strain>
        <tissue evidence="1">Leaf</tissue>
    </source>
</reference>
<sequence>MDEMLLRMDGWDDKMNEIKQLVLGLYPPSTRGQVNTTQEDDRGLFVMEPEVIPAGESIEPEVKKMGIEKTCATSVAKDKIFVHALRNDGGGFQFSEFCTLDMRNGKVSDCPYALLADTGFNSMVSLGSVVYLVGARRPEQIRCKTQPPHSRCTKKALYHKFMSYLDLANDTGDGWKEAPCLPTGPTPNPVVLAFGGKIYVFHTNGDSKTAHVFDPVSNQWETLLPPPGVKFFDSHYASSAVLDTENNRILVYFERVHSVFAYYPANNQWERVLKPFSWSHKIVFVDGVIYFYLPEAPELVAAYHIATEQRLNVVFTSKLSDDIWINAYDTMFHLGDDVMCLAAYSCDYSVGTDDYCSAFYYMIDYEFEKKTLP</sequence>
<dbReference type="SUPFAM" id="SSF117281">
    <property type="entry name" value="Kelch motif"/>
    <property type="match status" value="1"/>
</dbReference>
<dbReference type="InterPro" id="IPR015915">
    <property type="entry name" value="Kelch-typ_b-propeller"/>
</dbReference>
<accession>A0AAD8HB93</accession>
<reference evidence="1" key="1">
    <citation type="submission" date="2023-02" db="EMBL/GenBank/DDBJ databases">
        <title>Genome of toxic invasive species Heracleum sosnowskyi carries increased number of genes despite the absence of recent whole-genome duplications.</title>
        <authorList>
            <person name="Schelkunov M."/>
            <person name="Shtratnikova V."/>
            <person name="Makarenko M."/>
            <person name="Klepikova A."/>
            <person name="Omelchenko D."/>
            <person name="Novikova G."/>
            <person name="Obukhova E."/>
            <person name="Bogdanov V."/>
            <person name="Penin A."/>
            <person name="Logacheva M."/>
        </authorList>
    </citation>
    <scope>NUCLEOTIDE SEQUENCE</scope>
    <source>
        <strain evidence="1">Hsosn_3</strain>
        <tissue evidence="1">Leaf</tissue>
    </source>
</reference>
<dbReference type="EMBL" id="JAUIZM010000009">
    <property type="protein sequence ID" value="KAK1363194.1"/>
    <property type="molecule type" value="Genomic_DNA"/>
</dbReference>
<dbReference type="Gene3D" id="2.120.10.80">
    <property type="entry name" value="Kelch-type beta propeller"/>
    <property type="match status" value="1"/>
</dbReference>
<proteinExistence type="predicted"/>
<evidence type="ECO:0000313" key="2">
    <source>
        <dbReference type="Proteomes" id="UP001237642"/>
    </source>
</evidence>
<organism evidence="1 2">
    <name type="scientific">Heracleum sosnowskyi</name>
    <dbReference type="NCBI Taxonomy" id="360622"/>
    <lineage>
        <taxon>Eukaryota</taxon>
        <taxon>Viridiplantae</taxon>
        <taxon>Streptophyta</taxon>
        <taxon>Embryophyta</taxon>
        <taxon>Tracheophyta</taxon>
        <taxon>Spermatophyta</taxon>
        <taxon>Magnoliopsida</taxon>
        <taxon>eudicotyledons</taxon>
        <taxon>Gunneridae</taxon>
        <taxon>Pentapetalae</taxon>
        <taxon>asterids</taxon>
        <taxon>campanulids</taxon>
        <taxon>Apiales</taxon>
        <taxon>Apiaceae</taxon>
        <taxon>Apioideae</taxon>
        <taxon>apioid superclade</taxon>
        <taxon>Tordylieae</taxon>
        <taxon>Tordyliinae</taxon>
        <taxon>Heracleum</taxon>
    </lineage>
</organism>
<dbReference type="Proteomes" id="UP001237642">
    <property type="component" value="Unassembled WGS sequence"/>
</dbReference>
<keyword evidence="2" id="KW-1185">Reference proteome</keyword>
<evidence type="ECO:0000313" key="1">
    <source>
        <dbReference type="EMBL" id="KAK1363194.1"/>
    </source>
</evidence>
<protein>
    <submittedName>
        <fullName evidence="1">Uncharacterized protein</fullName>
    </submittedName>
</protein>
<name>A0AAD8HB93_9APIA</name>
<comment type="caution">
    <text evidence="1">The sequence shown here is derived from an EMBL/GenBank/DDBJ whole genome shotgun (WGS) entry which is preliminary data.</text>
</comment>
<dbReference type="AlphaFoldDB" id="A0AAD8HB93"/>
<gene>
    <name evidence="1" type="ORF">POM88_038755</name>
</gene>